<dbReference type="CDD" id="cd17242">
    <property type="entry name" value="MobM_relaxase"/>
    <property type="match status" value="1"/>
</dbReference>
<protein>
    <submittedName>
        <fullName evidence="3">Plasmid recombination enzyme</fullName>
    </submittedName>
</protein>
<dbReference type="GO" id="GO:0006310">
    <property type="term" value="P:DNA recombination"/>
    <property type="evidence" value="ECO:0007669"/>
    <property type="project" value="InterPro"/>
</dbReference>
<evidence type="ECO:0000256" key="1">
    <source>
        <dbReference type="SAM" id="Coils"/>
    </source>
</evidence>
<accession>A0AAN5A107</accession>
<dbReference type="EMBL" id="BNAB01000017">
    <property type="protein sequence ID" value="GHE04572.1"/>
    <property type="molecule type" value="Genomic_DNA"/>
</dbReference>
<dbReference type="Proteomes" id="UP000634647">
    <property type="component" value="Unassembled WGS sequence"/>
</dbReference>
<reference evidence="2" key="3">
    <citation type="submission" date="2023-06" db="EMBL/GenBank/DDBJ databases">
        <authorList>
            <person name="Sun Q."/>
            <person name="Zhou Y."/>
        </authorList>
    </citation>
    <scope>NUCLEOTIDE SEQUENCE</scope>
    <source>
        <strain evidence="2">CGMCC 1.10859</strain>
    </source>
</reference>
<name>A0AAN5A107_9RHOB</name>
<dbReference type="RefSeq" id="WP_092164145.1">
    <property type="nucleotide sequence ID" value="NZ_BNAB01000017.1"/>
</dbReference>
<evidence type="ECO:0000313" key="2">
    <source>
        <dbReference type="EMBL" id="GHE04572.1"/>
    </source>
</evidence>
<keyword evidence="4" id="KW-1185">Reference proteome</keyword>
<evidence type="ECO:0000313" key="4">
    <source>
        <dbReference type="Proteomes" id="UP000199541"/>
    </source>
</evidence>
<dbReference type="EMBL" id="FNOB01000020">
    <property type="protein sequence ID" value="SDX58009.1"/>
    <property type="molecule type" value="Genomic_DNA"/>
</dbReference>
<reference evidence="3 4" key="2">
    <citation type="submission" date="2016-10" db="EMBL/GenBank/DDBJ databases">
        <authorList>
            <person name="Varghese N."/>
            <person name="Submissions S."/>
        </authorList>
    </citation>
    <scope>NUCLEOTIDE SEQUENCE [LARGE SCALE GENOMIC DNA]</scope>
    <source>
        <strain evidence="3 4">DSM 24802</strain>
    </source>
</reference>
<evidence type="ECO:0000313" key="5">
    <source>
        <dbReference type="Proteomes" id="UP000634647"/>
    </source>
</evidence>
<organism evidence="2 5">
    <name type="scientific">Allgaiera indica</name>
    <dbReference type="NCBI Taxonomy" id="765699"/>
    <lineage>
        <taxon>Bacteria</taxon>
        <taxon>Pseudomonadati</taxon>
        <taxon>Pseudomonadota</taxon>
        <taxon>Alphaproteobacteria</taxon>
        <taxon>Rhodobacterales</taxon>
        <taxon>Paracoccaceae</taxon>
        <taxon>Allgaiera</taxon>
    </lineage>
</organism>
<proteinExistence type="predicted"/>
<dbReference type="Gene3D" id="3.30.930.30">
    <property type="match status" value="1"/>
</dbReference>
<evidence type="ECO:0000313" key="3">
    <source>
        <dbReference type="EMBL" id="SDX58009.1"/>
    </source>
</evidence>
<dbReference type="Pfam" id="PF01076">
    <property type="entry name" value="Mob_Pre"/>
    <property type="match status" value="1"/>
</dbReference>
<keyword evidence="1" id="KW-0175">Coiled coil</keyword>
<dbReference type="Proteomes" id="UP000199541">
    <property type="component" value="Unassembled WGS sequence"/>
</dbReference>
<dbReference type="AlphaFoldDB" id="A0AAN5A107"/>
<dbReference type="GO" id="GO:0003677">
    <property type="term" value="F:DNA binding"/>
    <property type="evidence" value="ECO:0007669"/>
    <property type="project" value="InterPro"/>
</dbReference>
<gene>
    <name evidence="2" type="ORF">GCM10008024_32240</name>
    <name evidence="3" type="ORF">SAMN05444006_12059</name>
</gene>
<reference evidence="2" key="1">
    <citation type="journal article" date="2014" name="Int. J. Syst. Evol. Microbiol.">
        <title>Complete genome sequence of Corynebacterium casei LMG S-19264T (=DSM 44701T), isolated from a smear-ripened cheese.</title>
        <authorList>
            <consortium name="US DOE Joint Genome Institute (JGI-PGF)"/>
            <person name="Walter F."/>
            <person name="Albersmeier A."/>
            <person name="Kalinowski J."/>
            <person name="Ruckert C."/>
        </authorList>
    </citation>
    <scope>NUCLEOTIDE SEQUENCE</scope>
    <source>
        <strain evidence="2">CGMCC 1.10859</strain>
    </source>
</reference>
<sequence length="421" mass="47142">MKNLTLDTHAPLTVGAHLSSAANPRAVLVRLDARSMSKAKGTRAHDFRLGNKIPKYVDRSRSHLNSTLIPLRPLFQIRDENARLRERAGRQRAMKSNAAVVSAALIAFGTEAAKLFETLPPETQDAAFLALAQAIAARLDTALESLVVHRDETALHAHFILRGYTETGLALSDTMKAGTTSELQDIAAEVMARFHPGIERGHRKRDRLAAGAAYSDTLHRSVRQLHQDLPAEIEARQIEVRELQAEKAELVASNEAEIAHLAKLQARVDLFEREEKRLRAYEARLAKREEETARQRSEAEKMTRLARERLEAAERMHVAFETARAGLESVVGEIDAGTMRVNENGKIILNNHAPLHAMPKTLLDGLMPSMIRLVRLIDETDKQAAGLDRMMSRVKEFLGRDDLTQDARRDAEDLWRDWGPQ</sequence>
<dbReference type="InterPro" id="IPR001668">
    <property type="entry name" value="Mob_Pre"/>
</dbReference>
<feature type="coiled-coil region" evidence="1">
    <location>
        <begin position="233"/>
        <end position="316"/>
    </location>
</feature>
<comment type="caution">
    <text evidence="2">The sequence shown here is derived from an EMBL/GenBank/DDBJ whole genome shotgun (WGS) entry which is preliminary data.</text>
</comment>